<dbReference type="Proteomes" id="UP000694680">
    <property type="component" value="Chromosome 1"/>
</dbReference>
<reference evidence="4" key="1">
    <citation type="submission" date="2020-06" db="EMBL/GenBank/DDBJ databases">
        <authorList>
            <consortium name="Wellcome Sanger Institute Data Sharing"/>
        </authorList>
    </citation>
    <scope>NUCLEOTIDE SEQUENCE [LARGE SCALE GENOMIC DNA]</scope>
</reference>
<dbReference type="OrthoDB" id="3231855at2759"/>
<dbReference type="InterPro" id="IPR027417">
    <property type="entry name" value="P-loop_NTPase"/>
</dbReference>
<dbReference type="Gene3D" id="3.30.1370.110">
    <property type="match status" value="1"/>
</dbReference>
<feature type="region of interest" description="Disordered" evidence="1">
    <location>
        <begin position="1"/>
        <end position="54"/>
    </location>
</feature>
<feature type="compositionally biased region" description="Basic and acidic residues" evidence="1">
    <location>
        <begin position="705"/>
        <end position="714"/>
    </location>
</feature>
<feature type="compositionally biased region" description="Polar residues" evidence="1">
    <location>
        <begin position="564"/>
        <end position="573"/>
    </location>
</feature>
<dbReference type="InterPro" id="IPR002625">
    <property type="entry name" value="Smr_dom"/>
</dbReference>
<dbReference type="SUPFAM" id="SSF46934">
    <property type="entry name" value="UBA-like"/>
    <property type="match status" value="1"/>
</dbReference>
<name>A0A8C5NI13_GOUWI</name>
<dbReference type="GO" id="GO:0004519">
    <property type="term" value="F:endonuclease activity"/>
    <property type="evidence" value="ECO:0007669"/>
    <property type="project" value="TreeGrafter"/>
</dbReference>
<feature type="region of interest" description="Disordered" evidence="1">
    <location>
        <begin position="780"/>
        <end position="806"/>
    </location>
</feature>
<dbReference type="InterPro" id="IPR003892">
    <property type="entry name" value="CUE"/>
</dbReference>
<dbReference type="Pfam" id="PF13671">
    <property type="entry name" value="AAA_33"/>
    <property type="match status" value="1"/>
</dbReference>
<protein>
    <recommendedName>
        <fullName evidence="6">NEDD4-binding protein 2</fullName>
    </recommendedName>
</protein>
<feature type="domain" description="Smr" evidence="2">
    <location>
        <begin position="1676"/>
        <end position="1755"/>
    </location>
</feature>
<dbReference type="SMART" id="SM01162">
    <property type="entry name" value="DUF1771"/>
    <property type="match status" value="1"/>
</dbReference>
<dbReference type="InterPro" id="IPR052772">
    <property type="entry name" value="Endo/PolyKinase_Domain-Protein"/>
</dbReference>
<feature type="region of interest" description="Disordered" evidence="1">
    <location>
        <begin position="915"/>
        <end position="969"/>
    </location>
</feature>
<dbReference type="GO" id="GO:0043130">
    <property type="term" value="F:ubiquitin binding"/>
    <property type="evidence" value="ECO:0007669"/>
    <property type="project" value="InterPro"/>
</dbReference>
<dbReference type="InterPro" id="IPR056718">
    <property type="entry name" value="DUF7816"/>
</dbReference>
<dbReference type="Gene3D" id="3.40.50.300">
    <property type="entry name" value="P-loop containing nucleotide triphosphate hydrolases"/>
    <property type="match status" value="1"/>
</dbReference>
<dbReference type="SMART" id="SM00546">
    <property type="entry name" value="CUE"/>
    <property type="match status" value="2"/>
</dbReference>
<evidence type="ECO:0000259" key="2">
    <source>
        <dbReference type="PROSITE" id="PS50828"/>
    </source>
</evidence>
<proteinExistence type="predicted"/>
<feature type="compositionally biased region" description="Low complexity" evidence="1">
    <location>
        <begin position="40"/>
        <end position="54"/>
    </location>
</feature>
<dbReference type="Pfam" id="PF25126">
    <property type="entry name" value="DUF7818"/>
    <property type="match status" value="1"/>
</dbReference>
<dbReference type="SMART" id="SM00463">
    <property type="entry name" value="SMR"/>
    <property type="match status" value="1"/>
</dbReference>
<dbReference type="CDD" id="cd14279">
    <property type="entry name" value="CUE"/>
    <property type="match status" value="1"/>
</dbReference>
<feature type="compositionally biased region" description="Polar residues" evidence="1">
    <location>
        <begin position="580"/>
        <end position="610"/>
    </location>
</feature>
<evidence type="ECO:0008006" key="6">
    <source>
        <dbReference type="Google" id="ProtNLM"/>
    </source>
</evidence>
<feature type="compositionally biased region" description="Polar residues" evidence="1">
    <location>
        <begin position="983"/>
        <end position="1028"/>
    </location>
</feature>
<feature type="region of interest" description="Disordered" evidence="1">
    <location>
        <begin position="557"/>
        <end position="658"/>
    </location>
</feature>
<feature type="region of interest" description="Disordered" evidence="1">
    <location>
        <begin position="678"/>
        <end position="741"/>
    </location>
</feature>
<organism evidence="4 5">
    <name type="scientific">Gouania willdenowi</name>
    <name type="common">Blunt-snouted clingfish</name>
    <name type="synonym">Lepadogaster willdenowi</name>
    <dbReference type="NCBI Taxonomy" id="441366"/>
    <lineage>
        <taxon>Eukaryota</taxon>
        <taxon>Metazoa</taxon>
        <taxon>Chordata</taxon>
        <taxon>Craniata</taxon>
        <taxon>Vertebrata</taxon>
        <taxon>Euteleostomi</taxon>
        <taxon>Actinopterygii</taxon>
        <taxon>Neopterygii</taxon>
        <taxon>Teleostei</taxon>
        <taxon>Neoteleostei</taxon>
        <taxon>Acanthomorphata</taxon>
        <taxon>Ovalentaria</taxon>
        <taxon>Blenniimorphae</taxon>
        <taxon>Blenniiformes</taxon>
        <taxon>Gobiesocoidei</taxon>
        <taxon>Gobiesocidae</taxon>
        <taxon>Gobiesocinae</taxon>
        <taxon>Gouania</taxon>
    </lineage>
</organism>
<keyword evidence="5" id="KW-1185">Reference proteome</keyword>
<dbReference type="Pfam" id="PF25124">
    <property type="entry name" value="DUF7816"/>
    <property type="match status" value="1"/>
</dbReference>
<evidence type="ECO:0000256" key="1">
    <source>
        <dbReference type="SAM" id="MobiDB-lite"/>
    </source>
</evidence>
<dbReference type="GO" id="GO:0005634">
    <property type="term" value="C:nucleus"/>
    <property type="evidence" value="ECO:0007669"/>
    <property type="project" value="TreeGrafter"/>
</dbReference>
<dbReference type="Ensembl" id="ENSGWIT00000060810.1">
    <property type="protein sequence ID" value="ENSGWIP00000056520.1"/>
    <property type="gene ID" value="ENSGWIG00000026763.1"/>
</dbReference>
<sequence>MPRRKKTDQSPARLPHGPPMEWGSVGHHTDFQPPLAQGHSAVTGCSNSVSSSSSEDVVKSMQEMFSHLDPEVIYIVLSECDFKVDIAMDSLLELSVAAEGAALVHPPVSSFEQTAAALLGPYSFSEPKPDPDPSKPSLNPSSSLPEDILSEELDLLIDQELETFNTQKEQHNSSKLLSEASISFPPLHVPPQQALPELLQSSLELGPRGPLVEDSTPAGNLVRQMPASSSVLNDLSTWDTNAEKGQQSLVDFTHLITEASADKPNTSFDLAASGRSSAFQVYKKQEPLQLQSEQAWNSHPDAAGRTSLTGKTFHQQPTGCVSSPWNQGLPVFPSYNPGHSKPTFIYPVAQTPWHGNPGHLSPMINANPIGQAPIKHHATIPKSWALTTGSHVPVRNNRLHLEGKVLVLLRGPPGSGKSTLARALLECNPGGVILSTDDYFIHNRRYYYNPALLGEAHHWNQKRAMDAFIRGANPIIIDNTNMQGWEMKPYVIQALQHRYKVLFREPDTWWKNKPRELARRTTHAVQLEKIRHMLDHYERFVTVQTIMGSHMPEWKNPLLHETSGPPTYSSDTTCPDLVGQKSNLNQSKKSHPQMFSSLPDVSSIGRSGQDGTKKSTESLNFQDSGGLFDDADGSERGDLEFNYLSSEPDSHIDLDSSIGDKRMPDCIVESVINEDQFQDDTPVAFSESIKQRTKRERSGRGSGFQRDDHTEVIKDTNQSESKTEGKDPTGEEETGDVGLKTYKIEKESFEQLHFEGDWPSEGPLQQRKLKKREIEKAVCGEENEIKSQNVDDSETSVEPGGGPNFKEFQKLLDLIQPVADHTDASASPSLSPSSGEQLELAVVVESISEESNTNQNTKKLHGKTGELPDCVLDWNASRESESHCEEEPGAKSEECSSIGIITSMAAKMCKEGVGEHSYDSAGSLDGDTDRKNRTEDNDSLLSETCLSPGESDGTMVGSHDRKQQRRSGKHCKLALTFTQNCSNSSLMSQDSPETTPQNLESSKNSASSIITPNFDSYSSPLPQQSLATDTKLEADVQSQAPHLPLEKSSFTQTESQDFAFLWRLNSRESSDYAAITTYSHHSDITVLSSDPSRFIPDISSALSAAVAVQPSEQGVVPYRVVHEKGTHVEEKDFGGTNDRLESLRILSRHFRLVSFDILEDLYEKCHQDLEWTTNLLLDSGERFFRGENDAAEEVSQSLSKEFGALDINLLCSDAFKDYQQEGFPTSEPTKDETQRPTCETASEPEDTMFNVDIIRSAGGAAEDQSQQHPNTRFEELSPETNTMTKGLISDITECKVMLELDPEAPAWGENFDIKAIIKDSGVEMEDDTASMDEVNRVLQAELETMEREENQRKAASHSKNLDIQSVELNLPTELALQLTELFGPVGVDPGTCSCEDYVVLMNLNFAKLLHQKWKDSIQERQKQTNLSFHLLQESSAKLGQWGQPQFGNFTKNTDGCTLADIQPGAQSQMPFMDHWNVSRPHVSLRDIIKEEQALHQTIERTRQSRADLDRRDGATLLKENQLFSLFPNIDKHFLRDILRDHNYNLTKTEHFLHSLLSEEPVKTVVAPEAPRPEHHRGSSKERKKTQKLVESVVANYQDTEDPEYEDFRAEASLQRKRQLESFSKAAEAHRQGRKEVASFYAQQGHLHGQRVREANHRAAAQIFERVNSSLLPNNVLDLHGLHVDEAVQHLAKVLEDKAADCERGLCQPQLSIITGRGNHSQGGVARIRPAVIDYLTNKHHRFTEPNPGLVLVYLK</sequence>
<evidence type="ECO:0000259" key="3">
    <source>
        <dbReference type="PROSITE" id="PS51140"/>
    </source>
</evidence>
<dbReference type="PROSITE" id="PS50828">
    <property type="entry name" value="SMR"/>
    <property type="match status" value="1"/>
</dbReference>
<feature type="domain" description="CUE" evidence="3">
    <location>
        <begin position="53"/>
        <end position="96"/>
    </location>
</feature>
<feature type="compositionally biased region" description="Basic and acidic residues" evidence="1">
    <location>
        <begin position="648"/>
        <end position="658"/>
    </location>
</feature>
<dbReference type="InterPro" id="IPR041801">
    <property type="entry name" value="N4BP2_CUE"/>
</dbReference>
<dbReference type="PANTHER" id="PTHR46535">
    <property type="entry name" value="NEDD4-BINDING PROTEIN 2"/>
    <property type="match status" value="1"/>
</dbReference>
<dbReference type="InterPro" id="IPR056720">
    <property type="entry name" value="DUF7818"/>
</dbReference>
<feature type="compositionally biased region" description="Low complexity" evidence="1">
    <location>
        <begin position="135"/>
        <end position="145"/>
    </location>
</feature>
<dbReference type="SUPFAM" id="SSF52540">
    <property type="entry name" value="P-loop containing nucleoside triphosphate hydrolases"/>
    <property type="match status" value="1"/>
</dbReference>
<dbReference type="InterPro" id="IPR036063">
    <property type="entry name" value="Smr_dom_sf"/>
</dbReference>
<dbReference type="GeneID" id="114462303"/>
<dbReference type="PANTHER" id="PTHR46535:SF1">
    <property type="entry name" value="NEDD4-BINDING PROTEIN 2"/>
    <property type="match status" value="1"/>
</dbReference>
<dbReference type="Pfam" id="PF01713">
    <property type="entry name" value="Smr"/>
    <property type="match status" value="1"/>
</dbReference>
<dbReference type="Pfam" id="PF08590">
    <property type="entry name" value="DUF1771"/>
    <property type="match status" value="1"/>
</dbReference>
<gene>
    <name evidence="4" type="primary">n4bp2</name>
</gene>
<dbReference type="CDD" id="cd14365">
    <property type="entry name" value="CUE_N4BP2"/>
    <property type="match status" value="1"/>
</dbReference>
<evidence type="ECO:0000313" key="5">
    <source>
        <dbReference type="Proteomes" id="UP000694680"/>
    </source>
</evidence>
<reference evidence="4" key="3">
    <citation type="submission" date="2025-09" db="UniProtKB">
        <authorList>
            <consortium name="Ensembl"/>
        </authorList>
    </citation>
    <scope>IDENTIFICATION</scope>
</reference>
<evidence type="ECO:0000313" key="4">
    <source>
        <dbReference type="Ensembl" id="ENSGWIP00000056520.1"/>
    </source>
</evidence>
<dbReference type="InterPro" id="IPR013899">
    <property type="entry name" value="DUF1771"/>
</dbReference>
<reference evidence="4" key="2">
    <citation type="submission" date="2025-08" db="UniProtKB">
        <authorList>
            <consortium name="Ensembl"/>
        </authorList>
    </citation>
    <scope>IDENTIFICATION</scope>
</reference>
<dbReference type="CTD" id="55728"/>
<feature type="compositionally biased region" description="Basic and acidic residues" evidence="1">
    <location>
        <begin position="927"/>
        <end position="936"/>
    </location>
</feature>
<feature type="region of interest" description="Disordered" evidence="1">
    <location>
        <begin position="1220"/>
        <end position="1281"/>
    </location>
</feature>
<dbReference type="RefSeq" id="XP_028300840.1">
    <property type="nucleotide sequence ID" value="XM_028445039.1"/>
</dbReference>
<dbReference type="InterPro" id="IPR009060">
    <property type="entry name" value="UBA-like_sf"/>
</dbReference>
<accession>A0A8C5NI13</accession>
<feature type="region of interest" description="Disordered" evidence="1">
    <location>
        <begin position="983"/>
        <end position="1029"/>
    </location>
</feature>
<dbReference type="Gene3D" id="1.10.8.10">
    <property type="entry name" value="DNA helicase RuvA subunit, C-terminal domain"/>
    <property type="match status" value="1"/>
</dbReference>
<feature type="region of interest" description="Disordered" evidence="1">
    <location>
        <begin position="121"/>
        <end position="145"/>
    </location>
</feature>
<dbReference type="SUPFAM" id="SSF160443">
    <property type="entry name" value="SMR domain-like"/>
    <property type="match status" value="1"/>
</dbReference>
<dbReference type="PROSITE" id="PS51140">
    <property type="entry name" value="CUE"/>
    <property type="match status" value="1"/>
</dbReference>